<comment type="caution">
    <text evidence="14">The sequence shown here is derived from an EMBL/GenBank/DDBJ whole genome shotgun (WGS) entry which is preliminary data.</text>
</comment>
<dbReference type="SUPFAM" id="SSF53649">
    <property type="entry name" value="Alkaline phosphatase-like"/>
    <property type="match status" value="1"/>
</dbReference>
<dbReference type="InterPro" id="IPR037671">
    <property type="entry name" value="PIGN_N"/>
</dbReference>
<sequence length="898" mass="101848">MLLFFTLGLLIHFVFFASIFDIYFTSPLVHGMTPQFTPLPPPARRLVLFVADGLRADALYKLDENGNSRAPFIRNIIMHEGSWGISHTRVPTESRPGHVALIAGFYEDVSAVAKGASGDHVYTYSYDAKREDFGAQDATKLDMWVFDNVKDFFHRARNNQSLFSKINEEKIVFFLHLLGIDTNGHAHRPSSRDYKDNIKKVDDGVKEIVSMFNHFYGNDGKTTFIFTSDHGMTDWGSHGAGHPSETLTPLVTWGAGIKYPQRVLAQQFDDAFLKEWRLENWKRLDVNQADIAPLMTSLIGVPFPLNSVGILPVDYLNNTDLFKAESMFTNAVQILEQFKVKMTQKKEVTLPFLFTPFKLLSDSKQFNILRKARSYIKHRKFDKVVSLCKELIHLALKGLSYYHTYDRFFLGVNVVIGFVGWISYASLLIIKSHSNLIKGVSKEVKKPSHLLPCSFVAIGILVAFFLLIQACPWTYYVYGLLPVPIWYAVLREFQVIQDLVASVLTYPLSHFVGYLLAFTLGIEVLVLSFFYRYMLTAGLTAFAAWPFLTRLWTRAKVTSLSWTFFSLLLAVFPLMPVVGRKPDISLVMGAGLLVLLLSLCVVTSLMKRKDGFIKEELLVHLLQVLSTVLSMYVVYSTQSSLLRKQGLPLMNQIISWATLASSLVVPLLSSPVLFQRLFSILLSLMSTYLLLSTGYEALFPLVLSCLMFVWINIEQETLQQSGVCCKQKLTSIQFSYNIDITQFRQLYLDDIRRAFFLVFFLVTAFFGTGNIASINSFDLASVYCFLTVFSPFVMGALMMWKILIPFVLVMCAFEAVQLTTQLSSKSLFLIVLVISDIMALHFFFLVKDYGSWLDIGTSISHYVIVMSMTIFLVFLNGLAQLLTTKKLRLCGKPKSHFM</sequence>
<dbReference type="EC" id="2.-.-.-" evidence="12"/>
<keyword evidence="8 12" id="KW-0256">Endoplasmic reticulum</keyword>
<dbReference type="PANTHER" id="PTHR12250:SF0">
    <property type="entry name" value="GPI ETHANOLAMINE PHOSPHATE TRANSFERASE 1"/>
    <property type="match status" value="1"/>
</dbReference>
<evidence type="ECO:0000256" key="1">
    <source>
        <dbReference type="ARBA" id="ARBA00004477"/>
    </source>
</evidence>
<evidence type="ECO:0000256" key="6">
    <source>
        <dbReference type="ARBA" id="ARBA00022679"/>
    </source>
</evidence>
<evidence type="ECO:0000256" key="10">
    <source>
        <dbReference type="ARBA" id="ARBA00023136"/>
    </source>
</evidence>
<evidence type="ECO:0000256" key="8">
    <source>
        <dbReference type="ARBA" id="ARBA00022824"/>
    </source>
</evidence>
<dbReference type="Gene3D" id="3.40.720.10">
    <property type="entry name" value="Alkaline Phosphatase, subunit A"/>
    <property type="match status" value="2"/>
</dbReference>
<dbReference type="Pfam" id="PF01663">
    <property type="entry name" value="Phosphodiest"/>
    <property type="match status" value="1"/>
</dbReference>
<evidence type="ECO:0000259" key="13">
    <source>
        <dbReference type="Pfam" id="PF04987"/>
    </source>
</evidence>
<accession>A0A2J8W3F1</accession>
<evidence type="ECO:0000256" key="11">
    <source>
        <dbReference type="ARBA" id="ARBA00023180"/>
    </source>
</evidence>
<keyword evidence="7 12" id="KW-0812">Transmembrane</keyword>
<feature type="transmembrane region" description="Helical" evidence="12">
    <location>
        <begin position="584"/>
        <end position="605"/>
    </location>
</feature>
<gene>
    <name evidence="14" type="ORF">CR201_G0013503</name>
</gene>
<dbReference type="GO" id="GO:0051377">
    <property type="term" value="F:mannose-ethanolamine phosphotransferase activity"/>
    <property type="evidence" value="ECO:0007669"/>
    <property type="project" value="UniProtKB-UniRule"/>
</dbReference>
<dbReference type="CDD" id="cd16020">
    <property type="entry name" value="GPI_EPT_1"/>
    <property type="match status" value="1"/>
</dbReference>
<evidence type="ECO:0000256" key="7">
    <source>
        <dbReference type="ARBA" id="ARBA00022692"/>
    </source>
</evidence>
<dbReference type="InterPro" id="IPR002591">
    <property type="entry name" value="Phosphodiest/P_Trfase"/>
</dbReference>
<feature type="transmembrane region" description="Helical" evidence="12">
    <location>
        <begin position="792"/>
        <end position="815"/>
    </location>
</feature>
<evidence type="ECO:0000256" key="3">
    <source>
        <dbReference type="ARBA" id="ARBA00008400"/>
    </source>
</evidence>
<evidence type="ECO:0000256" key="4">
    <source>
        <dbReference type="ARBA" id="ARBA00020831"/>
    </source>
</evidence>
<proteinExistence type="inferred from homology"/>
<keyword evidence="5 12" id="KW-0337">GPI-anchor biosynthesis</keyword>
<comment type="subcellular location">
    <subcellularLocation>
        <location evidence="1 12">Endoplasmic reticulum membrane</location>
        <topology evidence="1 12">Multi-pass membrane protein</topology>
    </subcellularLocation>
</comment>
<evidence type="ECO:0000256" key="12">
    <source>
        <dbReference type="RuleBase" id="RU367138"/>
    </source>
</evidence>
<feature type="domain" description="GPI ethanolamine phosphate transferase 1 C-terminal" evidence="13">
    <location>
        <begin position="397"/>
        <end position="851"/>
    </location>
</feature>
<dbReference type="InterPro" id="IPR017850">
    <property type="entry name" value="Alkaline_phosphatase_core_sf"/>
</dbReference>
<evidence type="ECO:0000256" key="9">
    <source>
        <dbReference type="ARBA" id="ARBA00022989"/>
    </source>
</evidence>
<feature type="transmembrane region" description="Helical" evidence="12">
    <location>
        <begin position="530"/>
        <end position="548"/>
    </location>
</feature>
<keyword evidence="6 12" id="KW-0808">Transferase</keyword>
<feature type="transmembrane region" description="Helical" evidence="12">
    <location>
        <begin position="473"/>
        <end position="490"/>
    </location>
</feature>
<comment type="pathway">
    <text evidence="2 12">Glycolipid biosynthesis; glycosylphosphatidylinositol-anchor biosynthesis.</text>
</comment>
<feature type="transmembrane region" description="Helical" evidence="12">
    <location>
        <begin position="754"/>
        <end position="772"/>
    </location>
</feature>
<feature type="transmembrane region" description="Helical" evidence="12">
    <location>
        <begin position="450"/>
        <end position="467"/>
    </location>
</feature>
<dbReference type="Pfam" id="PF04987">
    <property type="entry name" value="PigN"/>
    <property type="match status" value="1"/>
</dbReference>
<dbReference type="FunFam" id="3.40.720.10:FF:000088">
    <property type="entry name" value="Phosphatidylinositol glycan anchor biosynthesis, class N"/>
    <property type="match status" value="1"/>
</dbReference>
<dbReference type="GO" id="GO:0006506">
    <property type="term" value="P:GPI anchor biosynthetic process"/>
    <property type="evidence" value="ECO:0007669"/>
    <property type="project" value="UniProtKB-UniPathway"/>
</dbReference>
<organism evidence="14">
    <name type="scientific">Pongo abelii</name>
    <name type="common">Sumatran orangutan</name>
    <name type="synonym">Pongo pygmaeus abelii</name>
    <dbReference type="NCBI Taxonomy" id="9601"/>
    <lineage>
        <taxon>Eukaryota</taxon>
        <taxon>Metazoa</taxon>
        <taxon>Chordata</taxon>
        <taxon>Craniata</taxon>
        <taxon>Vertebrata</taxon>
        <taxon>Euteleostomi</taxon>
        <taxon>Mammalia</taxon>
        <taxon>Eutheria</taxon>
        <taxon>Euarchontoglires</taxon>
        <taxon>Primates</taxon>
        <taxon>Haplorrhini</taxon>
        <taxon>Catarrhini</taxon>
        <taxon>Hominidae</taxon>
        <taxon>Pongo</taxon>
    </lineage>
</organism>
<feature type="transmembrane region" description="Helical" evidence="12">
    <location>
        <begin position="560"/>
        <end position="578"/>
    </location>
</feature>
<evidence type="ECO:0000256" key="5">
    <source>
        <dbReference type="ARBA" id="ARBA00022502"/>
    </source>
</evidence>
<keyword evidence="11" id="KW-0325">Glycoprotein</keyword>
<keyword evidence="9 12" id="KW-1133">Transmembrane helix</keyword>
<comment type="similarity">
    <text evidence="3 12">Belongs to the PIGG/PIGN/PIGO family. PIGN subfamily.</text>
</comment>
<dbReference type="InterPro" id="IPR017852">
    <property type="entry name" value="GPI_EtnP_transferase_1_C"/>
</dbReference>
<evidence type="ECO:0000313" key="14">
    <source>
        <dbReference type="EMBL" id="PNJ64304.1"/>
    </source>
</evidence>
<comment type="function">
    <text evidence="12">Ethanolamine phosphate transferase involved in glycosylphosphatidylinositol-anchor biosynthesis. Transfers ethanolamine phosphate to the first alpha-1,4-linked mannose of the glycosylphosphatidylinositol precursor of GPI-anchor.</text>
</comment>
<dbReference type="AlphaFoldDB" id="A0A2J8W3F1"/>
<feature type="transmembrane region" description="Helical" evidence="12">
    <location>
        <begin position="408"/>
        <end position="430"/>
    </location>
</feature>
<dbReference type="UniPathway" id="UPA00196"/>
<dbReference type="InterPro" id="IPR007070">
    <property type="entry name" value="GPI_EtnP_transferase_1"/>
</dbReference>
<name>A0A2J8W3F1_PONAB</name>
<feature type="transmembrane region" description="Helical" evidence="12">
    <location>
        <begin position="697"/>
        <end position="713"/>
    </location>
</feature>
<reference evidence="14" key="1">
    <citation type="submission" date="2017-12" db="EMBL/GenBank/DDBJ databases">
        <title>High-resolution comparative analysis of great ape genomes.</title>
        <authorList>
            <person name="Pollen A."/>
            <person name="Hastie A."/>
            <person name="Hormozdiari F."/>
            <person name="Dougherty M."/>
            <person name="Liu R."/>
            <person name="Chaisson M."/>
            <person name="Hoppe E."/>
            <person name="Hill C."/>
            <person name="Pang A."/>
            <person name="Hillier L."/>
            <person name="Baker C."/>
            <person name="Armstrong J."/>
            <person name="Shendure J."/>
            <person name="Paten B."/>
            <person name="Wilson R."/>
            <person name="Chao H."/>
            <person name="Schneider V."/>
            <person name="Ventura M."/>
            <person name="Kronenberg Z."/>
            <person name="Murali S."/>
            <person name="Gordon D."/>
            <person name="Cantsilieris S."/>
            <person name="Munson K."/>
            <person name="Nelson B."/>
            <person name="Raja A."/>
            <person name="Underwood J."/>
            <person name="Diekhans M."/>
            <person name="Fiddes I."/>
            <person name="Haussler D."/>
            <person name="Eichler E."/>
        </authorList>
    </citation>
    <scope>NUCLEOTIDE SEQUENCE [LARGE SCALE GENOMIC DNA]</scope>
    <source>
        <strain evidence="14">Susie</strain>
    </source>
</reference>
<feature type="transmembrane region" description="Helical" evidence="12">
    <location>
        <begin position="859"/>
        <end position="879"/>
    </location>
</feature>
<keyword evidence="10 12" id="KW-0472">Membrane</keyword>
<feature type="transmembrane region" description="Helical" evidence="12">
    <location>
        <begin position="499"/>
        <end position="518"/>
    </location>
</feature>
<dbReference type="GO" id="GO:0005789">
    <property type="term" value="C:endoplasmic reticulum membrane"/>
    <property type="evidence" value="ECO:0007669"/>
    <property type="project" value="UniProtKB-SubCell"/>
</dbReference>
<feature type="transmembrane region" description="Helical" evidence="12">
    <location>
        <begin position="827"/>
        <end position="847"/>
    </location>
</feature>
<feature type="transmembrane region" description="Helical" evidence="12">
    <location>
        <begin position="647"/>
        <end position="668"/>
    </location>
</feature>
<protein>
    <recommendedName>
        <fullName evidence="4 12">GPI ethanolamine phosphate transferase 1</fullName>
        <ecNumber evidence="12">2.-.-.-</ecNumber>
    </recommendedName>
</protein>
<dbReference type="PANTHER" id="PTHR12250">
    <property type="entry name" value="PHOSPHATIDYLINOSITOL GLYCAN, CLASS N"/>
    <property type="match status" value="1"/>
</dbReference>
<evidence type="ECO:0000256" key="2">
    <source>
        <dbReference type="ARBA" id="ARBA00004687"/>
    </source>
</evidence>
<dbReference type="EMBL" id="NDHI03003401">
    <property type="protein sequence ID" value="PNJ64304.1"/>
    <property type="molecule type" value="Genomic_DNA"/>
</dbReference>